<evidence type="ECO:0000256" key="1">
    <source>
        <dbReference type="SAM" id="MobiDB-lite"/>
    </source>
</evidence>
<evidence type="ECO:0008006" key="4">
    <source>
        <dbReference type="Google" id="ProtNLM"/>
    </source>
</evidence>
<dbReference type="PANTHER" id="PTHR40050">
    <property type="entry name" value="INNER SPORE COAT PROTEIN H"/>
    <property type="match status" value="1"/>
</dbReference>
<dbReference type="InterPro" id="IPR014867">
    <property type="entry name" value="Spore_coat_CotH_CotH2/3/7"/>
</dbReference>
<evidence type="ECO:0000313" key="3">
    <source>
        <dbReference type="Proteomes" id="UP000031599"/>
    </source>
</evidence>
<name>A0A0C2DAD0_9BACT</name>
<evidence type="ECO:0000313" key="2">
    <source>
        <dbReference type="EMBL" id="KIG16857.1"/>
    </source>
</evidence>
<feature type="compositionally biased region" description="Polar residues" evidence="1">
    <location>
        <begin position="20"/>
        <end position="31"/>
    </location>
</feature>
<accession>A0A0C2DAD0</accession>
<proteinExistence type="predicted"/>
<sequence>MEPAGNVNALRTGDVEANVPPQNLGTESADPNEQIPPPDEEGCHAIFAQDLLPTFELTIDDDVWDDLEWEWEHGEKQKDKGLDPDPYHPLTEFRYGDIVINDAEIRLRGNPKSWDGSPDKLQLHIAFDRVDKKNGHFLGLESLAFDAAPANRNMLRDRLALSIMRNMGVIAVCANHARIEINGEYYGIYTNLEKINEIYLDRVFEDPTGDLWDRHNWELKTNKKTANDDRIEALADVKKLEDLEALLDVEQALTVYAAEAILPDSDGGWAGGMNFFFYDDPMSGVFKLIPWDLDSVFDRFNDGPKGMYPDNPDPVVWHKKERYHGRIWYELALEDEDWFWKYIETIRVQFDAAYGVEVLHEKIATWTDQIEASVLADTHKPFSNKKYLEEVEDLEKFVEARHEWLEEWLQCWEEGGQPDKKGYCKEDD</sequence>
<feature type="region of interest" description="Disordered" evidence="1">
    <location>
        <begin position="1"/>
        <end position="39"/>
    </location>
</feature>
<dbReference type="Proteomes" id="UP000031599">
    <property type="component" value="Unassembled WGS sequence"/>
</dbReference>
<dbReference type="AlphaFoldDB" id="A0A0C2DAD0"/>
<dbReference type="PANTHER" id="PTHR40050:SF1">
    <property type="entry name" value="INNER SPORE COAT PROTEIN H"/>
    <property type="match status" value="1"/>
</dbReference>
<dbReference type="Pfam" id="PF08757">
    <property type="entry name" value="CotH"/>
    <property type="match status" value="1"/>
</dbReference>
<reference evidence="2 3" key="1">
    <citation type="submission" date="2014-12" db="EMBL/GenBank/DDBJ databases">
        <title>Genome assembly of Enhygromyxa salina DSM 15201.</title>
        <authorList>
            <person name="Sharma G."/>
            <person name="Subramanian S."/>
        </authorList>
    </citation>
    <scope>NUCLEOTIDE SEQUENCE [LARGE SCALE GENOMIC DNA]</scope>
    <source>
        <strain evidence="2 3">DSM 15201</strain>
    </source>
</reference>
<gene>
    <name evidence="2" type="ORF">DB30_04019</name>
</gene>
<dbReference type="RefSeq" id="WP_052548865.1">
    <property type="nucleotide sequence ID" value="NZ_JMCC02000031.1"/>
</dbReference>
<organism evidence="2 3">
    <name type="scientific">Enhygromyxa salina</name>
    <dbReference type="NCBI Taxonomy" id="215803"/>
    <lineage>
        <taxon>Bacteria</taxon>
        <taxon>Pseudomonadati</taxon>
        <taxon>Myxococcota</taxon>
        <taxon>Polyangia</taxon>
        <taxon>Nannocystales</taxon>
        <taxon>Nannocystaceae</taxon>
        <taxon>Enhygromyxa</taxon>
    </lineage>
</organism>
<comment type="caution">
    <text evidence="2">The sequence shown here is derived from an EMBL/GenBank/DDBJ whole genome shotgun (WGS) entry which is preliminary data.</text>
</comment>
<dbReference type="EMBL" id="JMCC02000031">
    <property type="protein sequence ID" value="KIG16857.1"/>
    <property type="molecule type" value="Genomic_DNA"/>
</dbReference>
<protein>
    <recommendedName>
        <fullName evidence="4">Inner spore coat protein H</fullName>
    </recommendedName>
</protein>